<keyword evidence="2" id="KW-1185">Reference proteome</keyword>
<dbReference type="Pfam" id="PF16271">
    <property type="entry name" value="DUF4924"/>
    <property type="match status" value="1"/>
</dbReference>
<dbReference type="Proteomes" id="UP000662783">
    <property type="component" value="Chromosome"/>
</dbReference>
<gene>
    <name evidence="1" type="ORF">JR347_17195</name>
</gene>
<protein>
    <submittedName>
        <fullName evidence="1">DUF4924 family protein</fullName>
    </submittedName>
</protein>
<dbReference type="EMBL" id="CP070608">
    <property type="protein sequence ID" value="QSE97297.1"/>
    <property type="molecule type" value="Genomic_DNA"/>
</dbReference>
<name>A0A974WHF7_9BACT</name>
<evidence type="ECO:0000313" key="1">
    <source>
        <dbReference type="EMBL" id="QSE97297.1"/>
    </source>
</evidence>
<sequence>MNIAEKKRQNNIAEYIIHMYQSEDLIRAFECDIDKVKEYVLKHIPTEGTTKKELEHWYQQLLERMQHENILSSGHLKETHEIVAQLDELKQELVHNDEEFKSIYTKAESHIQQMLQLAEGKINSEVQICLNGVYGLLIAKINGRDIPDEFRESIEEFGNVLSYLSYKYKQKHFLSNN</sequence>
<reference evidence="1" key="1">
    <citation type="submission" date="2021-02" db="EMBL/GenBank/DDBJ databases">
        <title>Fulvivirga sp. S481 isolated from sea water.</title>
        <authorList>
            <person name="Bae S.S."/>
            <person name="Baek K."/>
        </authorList>
    </citation>
    <scope>NUCLEOTIDE SEQUENCE</scope>
    <source>
        <strain evidence="1">S481</strain>
    </source>
</reference>
<proteinExistence type="predicted"/>
<accession>A0A974WHF7</accession>
<evidence type="ECO:0000313" key="2">
    <source>
        <dbReference type="Proteomes" id="UP000662783"/>
    </source>
</evidence>
<dbReference type="KEGG" id="fuv:JR347_17195"/>
<dbReference type="InterPro" id="IPR032574">
    <property type="entry name" value="DUF4924"/>
</dbReference>
<dbReference type="RefSeq" id="WP_205721808.1">
    <property type="nucleotide sequence ID" value="NZ_CP070608.1"/>
</dbReference>
<dbReference type="AlphaFoldDB" id="A0A974WHF7"/>
<organism evidence="1 2">
    <name type="scientific">Fulvivirga lutea</name>
    <dbReference type="NCBI Taxonomy" id="2810512"/>
    <lineage>
        <taxon>Bacteria</taxon>
        <taxon>Pseudomonadati</taxon>
        <taxon>Bacteroidota</taxon>
        <taxon>Cytophagia</taxon>
        <taxon>Cytophagales</taxon>
        <taxon>Fulvivirgaceae</taxon>
        <taxon>Fulvivirga</taxon>
    </lineage>
</organism>